<dbReference type="Gene3D" id="3.10.20.370">
    <property type="match status" value="1"/>
</dbReference>
<dbReference type="InterPro" id="IPR041588">
    <property type="entry name" value="Integrase_H2C2"/>
</dbReference>
<reference evidence="13" key="1">
    <citation type="submission" date="2019-07" db="EMBL/GenBank/DDBJ databases">
        <title>De Novo Assembly of kiwifruit Actinidia rufa.</title>
        <authorList>
            <person name="Sugita-Konishi S."/>
            <person name="Sato K."/>
            <person name="Mori E."/>
            <person name="Abe Y."/>
            <person name="Kisaki G."/>
            <person name="Hamano K."/>
            <person name="Suezawa K."/>
            <person name="Otani M."/>
            <person name="Fukuda T."/>
            <person name="Manabe T."/>
            <person name="Gomi K."/>
            <person name="Tabuchi M."/>
            <person name="Akimitsu K."/>
            <person name="Kataoka I."/>
        </authorList>
    </citation>
    <scope>NUCLEOTIDE SEQUENCE [LARGE SCALE GENOMIC DNA]</scope>
    <source>
        <strain evidence="13">cv. Fuchu</strain>
    </source>
</reference>
<dbReference type="InterPro" id="IPR000477">
    <property type="entry name" value="RT_dom"/>
</dbReference>
<evidence type="ECO:0000313" key="13">
    <source>
        <dbReference type="Proteomes" id="UP000585474"/>
    </source>
</evidence>
<dbReference type="InterPro" id="IPR021109">
    <property type="entry name" value="Peptidase_aspartic_dom_sf"/>
</dbReference>
<dbReference type="GO" id="GO:0015074">
    <property type="term" value="P:DNA integration"/>
    <property type="evidence" value="ECO:0007669"/>
    <property type="project" value="InterPro"/>
</dbReference>
<evidence type="ECO:0000256" key="6">
    <source>
        <dbReference type="ARBA" id="ARBA00022801"/>
    </source>
</evidence>
<accession>A0A7J0DQ69</accession>
<evidence type="ECO:0000256" key="5">
    <source>
        <dbReference type="ARBA" id="ARBA00022759"/>
    </source>
</evidence>
<dbReference type="OrthoDB" id="415724at2759"/>
<evidence type="ECO:0000256" key="4">
    <source>
        <dbReference type="ARBA" id="ARBA00022722"/>
    </source>
</evidence>
<keyword evidence="8" id="KW-0862">Zinc</keyword>
<gene>
    <name evidence="12" type="ORF">Acr_00g0059950</name>
</gene>
<evidence type="ECO:0000256" key="2">
    <source>
        <dbReference type="ARBA" id="ARBA00022679"/>
    </source>
</evidence>
<feature type="compositionally biased region" description="Polar residues" evidence="9">
    <location>
        <begin position="271"/>
        <end position="291"/>
    </location>
</feature>
<dbReference type="PANTHER" id="PTHR37984">
    <property type="entry name" value="PROTEIN CBG26694"/>
    <property type="match status" value="1"/>
</dbReference>
<keyword evidence="8" id="KW-0479">Metal-binding</keyword>
<dbReference type="Pfam" id="PF08284">
    <property type="entry name" value="RVP_2"/>
    <property type="match status" value="1"/>
</dbReference>
<keyword evidence="7" id="KW-0695">RNA-directed DNA polymerase</keyword>
<dbReference type="SUPFAM" id="SSF56672">
    <property type="entry name" value="DNA/RNA polymerases"/>
    <property type="match status" value="1"/>
</dbReference>
<dbReference type="PROSITE" id="PS50994">
    <property type="entry name" value="INTEGRASE"/>
    <property type="match status" value="1"/>
</dbReference>
<dbReference type="CDD" id="cd00303">
    <property type="entry name" value="retropepsin_like"/>
    <property type="match status" value="1"/>
</dbReference>
<keyword evidence="2" id="KW-0808">Transferase</keyword>
<proteinExistence type="predicted"/>
<evidence type="ECO:0000259" key="10">
    <source>
        <dbReference type="PROSITE" id="PS50158"/>
    </source>
</evidence>
<keyword evidence="8" id="KW-0863">Zinc-finger</keyword>
<dbReference type="GO" id="GO:0003964">
    <property type="term" value="F:RNA-directed DNA polymerase activity"/>
    <property type="evidence" value="ECO:0007669"/>
    <property type="project" value="UniProtKB-KW"/>
</dbReference>
<comment type="caution">
    <text evidence="12">The sequence shown here is derived from an EMBL/GenBank/DDBJ whole genome shotgun (WGS) entry which is preliminary data.</text>
</comment>
<evidence type="ECO:0000256" key="8">
    <source>
        <dbReference type="PROSITE-ProRule" id="PRU00047"/>
    </source>
</evidence>
<dbReference type="InterPro" id="IPR001878">
    <property type="entry name" value="Znf_CCHC"/>
</dbReference>
<dbReference type="Gene3D" id="2.40.70.10">
    <property type="entry name" value="Acid Proteases"/>
    <property type="match status" value="1"/>
</dbReference>
<dbReference type="Pfam" id="PF03732">
    <property type="entry name" value="Retrotrans_gag"/>
    <property type="match status" value="1"/>
</dbReference>
<dbReference type="InterPro" id="IPR012337">
    <property type="entry name" value="RNaseH-like_sf"/>
</dbReference>
<dbReference type="SUPFAM" id="SSF57756">
    <property type="entry name" value="Retrovirus zinc finger-like domains"/>
    <property type="match status" value="1"/>
</dbReference>
<dbReference type="Gene3D" id="3.30.70.270">
    <property type="match status" value="2"/>
</dbReference>
<evidence type="ECO:0000256" key="9">
    <source>
        <dbReference type="SAM" id="MobiDB-lite"/>
    </source>
</evidence>
<sequence>MPPRNARGRAKSLTGARRARGARGACWNHDKEDDGNHQESVMEGRASAPRGNVGGDPPTTLGGAKFMQGVFTAIEQVVRNTVQTMQVPVRTAESRATTAMKAFLQLRPPTFKGEPDPLVAEDWLEQVTRALDTILTMEEVVAKKWEPFQKAFLDQYFMDTAKEALRMEFINLVQGSMTVAQYEAKFTSLSRFAKAFVSIEEEKAKQFMRGLRPSIRNKIAGNLIKVYSTMVSAAAAIEETLNETRKIQNPKSQREGTSNQSEGRSSKKPRNSTAQQQYPARSSPATSIVSSGQTSWGGPICFGCHQPGHRVVDCPLKVQQGQRTQGRFYAITSPVGPSGVAGQQEQQLDTSVVRGTLLMFNLWARVLIDMGASHSFIASSFALVLGLEIEVLDPVLMLDTPIGGKSTLKRVCRSCEVEIANRRFVFDFIVLDMTSFDIILGELNFLFSACLVDEGSVVSVALPPVICEFPDIFPEDLTELPPHREIEFSIDLIPGTAPISVPPYRFAPAELQELKVQIQNLLDKGFIRPITSPWEASALFAKKKDGSLRMCVDYRRLNRVTIKNKYLLQRIDDLFDQLKAVFMDLMNRIFNPYLDRFVVVFVDDILIYSPSVESHEEHLRIVLQLLREHRLYAKFSKCEFWLPEVKFLGHVVSGSGVAVDSSKIEAVMNWERPKTVFEIRSFLGLAGYYRRFVEDFSRLAAPMTRLTRKGIRFVWNDACEHSFQELKKRLTSAPILVIPERGLAYTVYCDTSRDGLGCVLMQLGKVIAYGSRQLKTHEQNYPTHDLELAAIIFALKSWRHYLYGERFEVFSDHKSLKYLFTQKDLNLRQRRWMEYMEDYDFDLQYHPGKANVVADALSRKSLSVLASISIHKWKMLQDIGEYDLLLGETNEFAMLFTLSAEPSIINRVIEAQQQDVEAKTICDRIARGVGLTCWVLHSDRGLRYKSRLFVPLSRRDDVLRDFHHSRLAVHLGGTKMYHDLCRQFWWRRMKKDIALFVSKCLTCQQVKAEHQKPAGLLQPLPVAEWKWEHITMDFVTGLSRSLRGHDAVWVIVDRLTKFVHFLPIRLSNSVEDLGILYVREIVRLHGVPVSIVSDRDPHFTSLFWKGMQSALRLSTAFHPQTDGQSERTIQILEDMLRACVLDLGGSWEDYLHLVEFAYNNSYQASIGMTPFEALYGRPCRSPVCWTDIGEAVLAKLEWVRGTTEKVVLIRKRLLMAQSRQKSYADRRKRHLEFAIGDHAKQRPRPEGAFSGPLGAYHLLDEGYALSQEHLESEQIEISSLTIVVELCIAWI</sequence>
<keyword evidence="13" id="KW-1185">Reference proteome</keyword>
<keyword evidence="5" id="KW-0255">Endonuclease</keyword>
<keyword evidence="4" id="KW-0540">Nuclease</keyword>
<dbReference type="InterPro" id="IPR043502">
    <property type="entry name" value="DNA/RNA_pol_sf"/>
</dbReference>
<dbReference type="InterPro" id="IPR043128">
    <property type="entry name" value="Rev_trsase/Diguanyl_cyclase"/>
</dbReference>
<dbReference type="Gene3D" id="3.30.420.10">
    <property type="entry name" value="Ribonuclease H-like superfamily/Ribonuclease H"/>
    <property type="match status" value="1"/>
</dbReference>
<feature type="compositionally biased region" description="Basic and acidic residues" evidence="9">
    <location>
        <begin position="28"/>
        <end position="42"/>
    </location>
</feature>
<dbReference type="GO" id="GO:0003676">
    <property type="term" value="F:nucleic acid binding"/>
    <property type="evidence" value="ECO:0007669"/>
    <property type="project" value="InterPro"/>
</dbReference>
<dbReference type="GO" id="GO:0004519">
    <property type="term" value="F:endonuclease activity"/>
    <property type="evidence" value="ECO:0007669"/>
    <property type="project" value="UniProtKB-KW"/>
</dbReference>
<dbReference type="InterPro" id="IPR001584">
    <property type="entry name" value="Integrase_cat-core"/>
</dbReference>
<keyword evidence="6" id="KW-0378">Hydrolase</keyword>
<dbReference type="InterPro" id="IPR036397">
    <property type="entry name" value="RNaseH_sf"/>
</dbReference>
<dbReference type="FunFam" id="3.30.70.270:FF:000020">
    <property type="entry name" value="Transposon Tf2-6 polyprotein-like Protein"/>
    <property type="match status" value="1"/>
</dbReference>
<dbReference type="SUPFAM" id="SSF53098">
    <property type="entry name" value="Ribonuclease H-like"/>
    <property type="match status" value="1"/>
</dbReference>
<dbReference type="PANTHER" id="PTHR37984:SF5">
    <property type="entry name" value="PROTEIN NYNRIN-LIKE"/>
    <property type="match status" value="1"/>
</dbReference>
<dbReference type="Pfam" id="PF17917">
    <property type="entry name" value="RT_RNaseH"/>
    <property type="match status" value="1"/>
</dbReference>
<feature type="region of interest" description="Disordered" evidence="9">
    <location>
        <begin position="1"/>
        <end position="54"/>
    </location>
</feature>
<evidence type="ECO:0000259" key="11">
    <source>
        <dbReference type="PROSITE" id="PS50994"/>
    </source>
</evidence>
<name>A0A7J0DQ69_9ERIC</name>
<dbReference type="InterPro" id="IPR036875">
    <property type="entry name" value="Znf_CCHC_sf"/>
</dbReference>
<evidence type="ECO:0000256" key="7">
    <source>
        <dbReference type="ARBA" id="ARBA00022918"/>
    </source>
</evidence>
<dbReference type="Gene3D" id="1.10.340.70">
    <property type="match status" value="1"/>
</dbReference>
<feature type="compositionally biased region" description="Basic residues" evidence="9">
    <location>
        <begin position="1"/>
        <end position="10"/>
    </location>
</feature>
<evidence type="ECO:0000256" key="1">
    <source>
        <dbReference type="ARBA" id="ARBA00012493"/>
    </source>
</evidence>
<dbReference type="Proteomes" id="UP000585474">
    <property type="component" value="Unassembled WGS sequence"/>
</dbReference>
<dbReference type="Pfam" id="PF17921">
    <property type="entry name" value="Integrase_H2C2"/>
    <property type="match status" value="1"/>
</dbReference>
<keyword evidence="3" id="KW-0548">Nucleotidyltransferase</keyword>
<protein>
    <recommendedName>
        <fullName evidence="1">RNA-directed DNA polymerase</fullName>
        <ecNumber evidence="1">2.7.7.49</ecNumber>
    </recommendedName>
</protein>
<organism evidence="12 13">
    <name type="scientific">Actinidia rufa</name>
    <dbReference type="NCBI Taxonomy" id="165716"/>
    <lineage>
        <taxon>Eukaryota</taxon>
        <taxon>Viridiplantae</taxon>
        <taxon>Streptophyta</taxon>
        <taxon>Embryophyta</taxon>
        <taxon>Tracheophyta</taxon>
        <taxon>Spermatophyta</taxon>
        <taxon>Magnoliopsida</taxon>
        <taxon>eudicotyledons</taxon>
        <taxon>Gunneridae</taxon>
        <taxon>Pentapetalae</taxon>
        <taxon>asterids</taxon>
        <taxon>Ericales</taxon>
        <taxon>Actinidiaceae</taxon>
        <taxon>Actinidia</taxon>
    </lineage>
</organism>
<dbReference type="CDD" id="cd01647">
    <property type="entry name" value="RT_LTR"/>
    <property type="match status" value="1"/>
</dbReference>
<dbReference type="GO" id="GO:0008270">
    <property type="term" value="F:zinc ion binding"/>
    <property type="evidence" value="ECO:0007669"/>
    <property type="project" value="UniProtKB-KW"/>
</dbReference>
<dbReference type="CDD" id="cd09274">
    <property type="entry name" value="RNase_HI_RT_Ty3"/>
    <property type="match status" value="1"/>
</dbReference>
<dbReference type="InterPro" id="IPR005162">
    <property type="entry name" value="Retrotrans_gag_dom"/>
</dbReference>
<dbReference type="FunFam" id="3.10.20.370:FF:000001">
    <property type="entry name" value="Retrovirus-related Pol polyprotein from transposon 17.6-like protein"/>
    <property type="match status" value="1"/>
</dbReference>
<dbReference type="EMBL" id="BJWL01000318">
    <property type="protein sequence ID" value="GFS38868.1"/>
    <property type="molecule type" value="Genomic_DNA"/>
</dbReference>
<feature type="compositionally biased region" description="Polar residues" evidence="9">
    <location>
        <begin position="247"/>
        <end position="263"/>
    </location>
</feature>
<dbReference type="InterPro" id="IPR041373">
    <property type="entry name" value="RT_RNaseH"/>
</dbReference>
<feature type="region of interest" description="Disordered" evidence="9">
    <location>
        <begin position="242"/>
        <end position="291"/>
    </location>
</feature>
<dbReference type="PROSITE" id="PS50158">
    <property type="entry name" value="ZF_CCHC"/>
    <property type="match status" value="1"/>
</dbReference>
<feature type="domain" description="CCHC-type" evidence="10">
    <location>
        <begin position="301"/>
        <end position="315"/>
    </location>
</feature>
<dbReference type="EC" id="2.7.7.49" evidence="1"/>
<dbReference type="Pfam" id="PF00078">
    <property type="entry name" value="RVT_1"/>
    <property type="match status" value="1"/>
</dbReference>
<evidence type="ECO:0000256" key="3">
    <source>
        <dbReference type="ARBA" id="ARBA00022695"/>
    </source>
</evidence>
<feature type="domain" description="Integrase catalytic" evidence="11">
    <location>
        <begin position="1017"/>
        <end position="1178"/>
    </location>
</feature>
<dbReference type="FunFam" id="3.30.70.270:FF:000003">
    <property type="entry name" value="Transposon Ty3-G Gag-Pol polyprotein"/>
    <property type="match status" value="1"/>
</dbReference>
<evidence type="ECO:0000313" key="12">
    <source>
        <dbReference type="EMBL" id="GFS38868.1"/>
    </source>
</evidence>
<dbReference type="InterPro" id="IPR050951">
    <property type="entry name" value="Retrovirus_Pol_polyprotein"/>
</dbReference>
<dbReference type="GO" id="GO:0016787">
    <property type="term" value="F:hydrolase activity"/>
    <property type="evidence" value="ECO:0007669"/>
    <property type="project" value="UniProtKB-KW"/>
</dbReference>